<dbReference type="GO" id="GO:0042273">
    <property type="term" value="P:ribosomal large subunit biogenesis"/>
    <property type="evidence" value="ECO:0007669"/>
    <property type="project" value="TreeGrafter"/>
</dbReference>
<feature type="region of interest" description="Disordered" evidence="1">
    <location>
        <begin position="76"/>
        <end position="103"/>
    </location>
</feature>
<dbReference type="GO" id="GO:0003723">
    <property type="term" value="F:RNA binding"/>
    <property type="evidence" value="ECO:0007669"/>
    <property type="project" value="TreeGrafter"/>
</dbReference>
<dbReference type="InterPro" id="IPR029188">
    <property type="entry name" value="Rrp14_N"/>
</dbReference>
<protein>
    <recommendedName>
        <fullName evidence="2">Ribosomal RNA-processing protein 14 N-terminal domain-containing protein</fullName>
    </recommendedName>
</protein>
<dbReference type="PANTHER" id="PTHR14369">
    <property type="entry name" value="SURFEIT LOCUS PROTEIN 6"/>
    <property type="match status" value="1"/>
</dbReference>
<evidence type="ECO:0000313" key="3">
    <source>
        <dbReference type="EMBL" id="PWW80587.1"/>
    </source>
</evidence>
<evidence type="ECO:0000259" key="2">
    <source>
        <dbReference type="Pfam" id="PF15459"/>
    </source>
</evidence>
<comment type="caution">
    <text evidence="3">The sequence shown here is derived from an EMBL/GenBank/DDBJ whole genome shotgun (WGS) entry which is preliminary data.</text>
</comment>
<keyword evidence="4" id="KW-1185">Reference proteome</keyword>
<dbReference type="InterPro" id="IPR007019">
    <property type="entry name" value="SURF6"/>
</dbReference>
<feature type="region of interest" description="Disordered" evidence="1">
    <location>
        <begin position="190"/>
        <end position="227"/>
    </location>
</feature>
<dbReference type="PANTHER" id="PTHR14369:SF0">
    <property type="entry name" value="SURFEIT LOCUS PROTEIN 6"/>
    <property type="match status" value="1"/>
</dbReference>
<name>A0A317T476_9PEZI</name>
<dbReference type="EMBL" id="PYWC01000002">
    <property type="protein sequence ID" value="PWW80587.1"/>
    <property type="molecule type" value="Genomic_DNA"/>
</dbReference>
<feature type="domain" description="Ribosomal RNA-processing protein 14 N-terminal" evidence="2">
    <location>
        <begin position="17"/>
        <end position="68"/>
    </location>
</feature>
<dbReference type="GO" id="GO:0003677">
    <property type="term" value="F:DNA binding"/>
    <property type="evidence" value="ECO:0007669"/>
    <property type="project" value="TreeGrafter"/>
</dbReference>
<dbReference type="Pfam" id="PF15459">
    <property type="entry name" value="RRP14"/>
    <property type="match status" value="1"/>
</dbReference>
<sequence>MVTAKPIPISISAIEDRLQSHSRAFTSLLELIPAKYYYGDKDNTRQWNKRKQTKVQSVIAKKARLDPDALGVGLESVPKPVDKRKERLKNKSGKREREAKKSSATIVAPVIAPGEDGGDEGNDNKGIDKEAQEIALGSFTFTTELDASSSLLTTSTSRKKHCIITTTATGTEDATTRKADQRARLATKIQELKEKRGGHPPSATISTNKLSKGKNAEAKKRKKDQKR</sequence>
<accession>A0A317T476</accession>
<evidence type="ECO:0000256" key="1">
    <source>
        <dbReference type="SAM" id="MobiDB-lite"/>
    </source>
</evidence>
<proteinExistence type="predicted"/>
<evidence type="ECO:0000313" key="4">
    <source>
        <dbReference type="Proteomes" id="UP000246991"/>
    </source>
</evidence>
<dbReference type="OrthoDB" id="444809at2759"/>
<dbReference type="GO" id="GO:0042274">
    <property type="term" value="P:ribosomal small subunit biogenesis"/>
    <property type="evidence" value="ECO:0007669"/>
    <property type="project" value="TreeGrafter"/>
</dbReference>
<gene>
    <name evidence="3" type="ORF">C7212DRAFT_308483</name>
</gene>
<dbReference type="AlphaFoldDB" id="A0A317T476"/>
<dbReference type="STRING" id="42249.A0A317T476"/>
<reference evidence="3 4" key="1">
    <citation type="submission" date="2018-03" db="EMBL/GenBank/DDBJ databases">
        <title>Genomes of Pezizomycetes fungi and the evolution of truffles.</title>
        <authorList>
            <person name="Murat C."/>
            <person name="Payen T."/>
            <person name="Noel B."/>
            <person name="Kuo A."/>
            <person name="Martin F.M."/>
        </authorList>
    </citation>
    <scope>NUCLEOTIDE SEQUENCE [LARGE SCALE GENOMIC DNA]</scope>
    <source>
        <strain evidence="3">091103-1</strain>
    </source>
</reference>
<organism evidence="3 4">
    <name type="scientific">Tuber magnatum</name>
    <name type="common">white Piedmont truffle</name>
    <dbReference type="NCBI Taxonomy" id="42249"/>
    <lineage>
        <taxon>Eukaryota</taxon>
        <taxon>Fungi</taxon>
        <taxon>Dikarya</taxon>
        <taxon>Ascomycota</taxon>
        <taxon>Pezizomycotina</taxon>
        <taxon>Pezizomycetes</taxon>
        <taxon>Pezizales</taxon>
        <taxon>Tuberaceae</taxon>
        <taxon>Tuber</taxon>
    </lineage>
</organism>
<dbReference type="GO" id="GO:0005730">
    <property type="term" value="C:nucleolus"/>
    <property type="evidence" value="ECO:0007669"/>
    <property type="project" value="TreeGrafter"/>
</dbReference>
<dbReference type="Proteomes" id="UP000246991">
    <property type="component" value="Unassembled WGS sequence"/>
</dbReference>